<dbReference type="Proteomes" id="UP000027120">
    <property type="component" value="Unassembled WGS sequence"/>
</dbReference>
<keyword evidence="2" id="KW-1133">Transmembrane helix</keyword>
<organism evidence="3 4">
    <name type="scientific">Citrus sinensis</name>
    <name type="common">Sweet orange</name>
    <name type="synonym">Citrus aurantium var. sinensis</name>
    <dbReference type="NCBI Taxonomy" id="2711"/>
    <lineage>
        <taxon>Eukaryota</taxon>
        <taxon>Viridiplantae</taxon>
        <taxon>Streptophyta</taxon>
        <taxon>Embryophyta</taxon>
        <taxon>Tracheophyta</taxon>
        <taxon>Spermatophyta</taxon>
        <taxon>Magnoliopsida</taxon>
        <taxon>eudicotyledons</taxon>
        <taxon>Gunneridae</taxon>
        <taxon>Pentapetalae</taxon>
        <taxon>rosids</taxon>
        <taxon>malvids</taxon>
        <taxon>Sapindales</taxon>
        <taxon>Rutaceae</taxon>
        <taxon>Aurantioideae</taxon>
        <taxon>Citrus</taxon>
    </lineage>
</organism>
<proteinExistence type="predicted"/>
<feature type="compositionally biased region" description="Basic residues" evidence="1">
    <location>
        <begin position="21"/>
        <end position="30"/>
    </location>
</feature>
<gene>
    <name evidence="3" type="ORF">CISIN_1g0130991mg</name>
</gene>
<feature type="transmembrane region" description="Helical" evidence="2">
    <location>
        <begin position="110"/>
        <end position="131"/>
    </location>
</feature>
<evidence type="ECO:0000256" key="2">
    <source>
        <dbReference type="SAM" id="Phobius"/>
    </source>
</evidence>
<dbReference type="PaxDb" id="2711-XP_006478851.1"/>
<dbReference type="eggNOG" id="KOG2234">
    <property type="taxonomic scope" value="Eukaryota"/>
</dbReference>
<dbReference type="EMBL" id="KK785660">
    <property type="protein sequence ID" value="KDO41329.1"/>
    <property type="molecule type" value="Genomic_DNA"/>
</dbReference>
<accession>A0A067DEC4</accession>
<dbReference type="PANTHER" id="PTHR35830">
    <property type="entry name" value="OS05G0299200 PROTEIN"/>
    <property type="match status" value="1"/>
</dbReference>
<sequence>MSSLNAVAYFTAPQLSFSTRRRSRRHRRHLRNDNNNSSNTYNPLSKPSSFDGENINLVLDFHQISILSSSSKSKLHRFLSSAEQAYADLKTVITLDDNGRLLVSCRKSTLQFVGGVLLSGFVLVFVFRVLVKLGLGFSSRFRFQKQNFVVRRDRSLGGKEVVVAVGRGDDDARLTRNLKNRVLDNPLSEGRDAGSALTGRVKRSYRVQRMSEGKLPKWWSVQVSADRTLVVDKEEYQREANRLIRAIIDQRTRGQDIPEDDIYRLRRICRISGVRVSIDTINTRDSLYRTSVDYVLNACSRALSNSTTVEIDGEDAREFITGLADNIGLENIRAARMVSAAVAARTRSCFLQAWALEMQGNHSEALQELLKICHFFQIFPPEESSPELEMVARGLEKLLKFEQREILMNMLTGVCSEESHRSAAEALGLLHVLSREGNDDQHEESINRY</sequence>
<evidence type="ECO:0000256" key="1">
    <source>
        <dbReference type="SAM" id="MobiDB-lite"/>
    </source>
</evidence>
<reference evidence="3 4" key="1">
    <citation type="submission" date="2014-04" db="EMBL/GenBank/DDBJ databases">
        <authorList>
            <consortium name="International Citrus Genome Consortium"/>
            <person name="Gmitter F."/>
            <person name="Chen C."/>
            <person name="Farmerie W."/>
            <person name="Harkins T."/>
            <person name="Desany B."/>
            <person name="Mohiuddin M."/>
            <person name="Kodira C."/>
            <person name="Borodovsky M."/>
            <person name="Lomsadze A."/>
            <person name="Burns P."/>
            <person name="Jenkins J."/>
            <person name="Prochnik S."/>
            <person name="Shu S."/>
            <person name="Chapman J."/>
            <person name="Pitluck S."/>
            <person name="Schmutz J."/>
            <person name="Rokhsar D."/>
        </authorList>
    </citation>
    <scope>NUCLEOTIDE SEQUENCE</scope>
</reference>
<dbReference type="PANTHER" id="PTHR35830:SF1">
    <property type="entry name" value="OS05G0299200 PROTEIN"/>
    <property type="match status" value="1"/>
</dbReference>
<evidence type="ECO:0000313" key="4">
    <source>
        <dbReference type="Proteomes" id="UP000027120"/>
    </source>
</evidence>
<dbReference type="AlphaFoldDB" id="A0A067DEC4"/>
<evidence type="ECO:0000313" key="3">
    <source>
        <dbReference type="EMBL" id="KDO41329.1"/>
    </source>
</evidence>
<feature type="region of interest" description="Disordered" evidence="1">
    <location>
        <begin position="21"/>
        <end position="45"/>
    </location>
</feature>
<dbReference type="STRING" id="2711.A0A067DEC4"/>
<keyword evidence="4" id="KW-1185">Reference proteome</keyword>
<protein>
    <submittedName>
        <fullName evidence="3">Uncharacterized protein</fullName>
    </submittedName>
</protein>
<keyword evidence="2" id="KW-0472">Membrane</keyword>
<keyword evidence="2" id="KW-0812">Transmembrane</keyword>
<name>A0A067DEC4_CITSI</name>